<evidence type="ECO:0000259" key="1">
    <source>
        <dbReference type="Pfam" id="PF03527"/>
    </source>
</evidence>
<proteinExistence type="predicted"/>
<dbReference type="NCBIfam" id="TIGR03696">
    <property type="entry name" value="Rhs_assc_core"/>
    <property type="match status" value="1"/>
</dbReference>
<sequence>MKIVSDSSHLLQEIHPHGSYTYVYTDQDSYEPLAQICEWEDEAGETRRQVNYFHCDQIGLPREMTDGEGRLLWFGNYGGWGKLTEETNIANAHQPFRLQNQYCDGETGLHYNFFRYYDPHSGRFINQDPIGLEGGENLYTFAPNTQRWVDPLGLAKNRGRVQAQGTHLEESVSWNTDEPVTVKDVQDKLKELKKKLSRKDLKDRKEAFKKAENFLENGNSCNGLDAPISKTFMVKGTKHERVDIEIISGRIEPNP</sequence>
<dbReference type="Proteomes" id="UP001621964">
    <property type="component" value="Unassembled WGS sequence"/>
</dbReference>
<dbReference type="RefSeq" id="WP_405387292.1">
    <property type="nucleotide sequence ID" value="NZ_JBJGEB010000025.1"/>
</dbReference>
<evidence type="ECO:0000313" key="3">
    <source>
        <dbReference type="Proteomes" id="UP001621964"/>
    </source>
</evidence>
<dbReference type="InterPro" id="IPR022385">
    <property type="entry name" value="Rhs_assc_core"/>
</dbReference>
<dbReference type="InterPro" id="IPR050708">
    <property type="entry name" value="T6SS_VgrG/RHS"/>
</dbReference>
<accession>A0ABW8Q6K2</accession>
<dbReference type="PANTHER" id="PTHR32305">
    <property type="match status" value="1"/>
</dbReference>
<gene>
    <name evidence="2" type="ORF">ACI43T_11815</name>
</gene>
<dbReference type="Gene3D" id="2.180.10.10">
    <property type="entry name" value="RHS repeat-associated core"/>
    <property type="match status" value="1"/>
</dbReference>
<keyword evidence="3" id="KW-1185">Reference proteome</keyword>
<organism evidence="2 3">
    <name type="scientific">Neisseria oralis</name>
    <dbReference type="NCBI Taxonomy" id="1107316"/>
    <lineage>
        <taxon>Bacteria</taxon>
        <taxon>Pseudomonadati</taxon>
        <taxon>Pseudomonadota</taxon>
        <taxon>Betaproteobacteria</taxon>
        <taxon>Neisseriales</taxon>
        <taxon>Neisseriaceae</taxon>
        <taxon>Neisseria</taxon>
    </lineage>
</organism>
<dbReference type="EMBL" id="JBJGEB010000025">
    <property type="protein sequence ID" value="MFK7643159.1"/>
    <property type="molecule type" value="Genomic_DNA"/>
</dbReference>
<feature type="domain" description="RHS protein conserved region" evidence="1">
    <location>
        <begin position="51"/>
        <end position="86"/>
    </location>
</feature>
<dbReference type="InterPro" id="IPR001826">
    <property type="entry name" value="RHS"/>
</dbReference>
<name>A0ABW8Q6K2_9NEIS</name>
<dbReference type="PANTHER" id="PTHR32305:SF15">
    <property type="entry name" value="PROTEIN RHSA-RELATED"/>
    <property type="match status" value="1"/>
</dbReference>
<evidence type="ECO:0000313" key="2">
    <source>
        <dbReference type="EMBL" id="MFK7643159.1"/>
    </source>
</evidence>
<protein>
    <submittedName>
        <fullName evidence="2">RHS repeat domain-containing protein</fullName>
    </submittedName>
</protein>
<dbReference type="PRINTS" id="PR00394">
    <property type="entry name" value="RHSPROTEIN"/>
</dbReference>
<comment type="caution">
    <text evidence="2">The sequence shown here is derived from an EMBL/GenBank/DDBJ whole genome shotgun (WGS) entry which is preliminary data.</text>
</comment>
<reference evidence="2 3" key="1">
    <citation type="submission" date="2024-11" db="EMBL/GenBank/DDBJ databases">
        <authorList>
            <person name="Mikucki A.G."/>
            <person name="Kahler C.M."/>
        </authorList>
    </citation>
    <scope>NUCLEOTIDE SEQUENCE [LARGE SCALE GENOMIC DNA]</scope>
    <source>
        <strain evidence="2 3">EXNM717</strain>
    </source>
</reference>
<dbReference type="Pfam" id="PF03527">
    <property type="entry name" value="RHS"/>
    <property type="match status" value="1"/>
</dbReference>